<dbReference type="PANTHER" id="PTHR34819">
    <property type="entry name" value="LARGE CYSTEINE-RICH PERIPLASMIC PROTEIN OMCB"/>
    <property type="match status" value="1"/>
</dbReference>
<dbReference type="InterPro" id="IPR051172">
    <property type="entry name" value="Chlamydia_OmcB"/>
</dbReference>
<feature type="domain" description="DUF11" evidence="1">
    <location>
        <begin position="492"/>
        <end position="599"/>
    </location>
</feature>
<gene>
    <name evidence="2" type="ORF">CLP_1972</name>
</gene>
<feature type="domain" description="DUF11" evidence="1">
    <location>
        <begin position="1680"/>
        <end position="1801"/>
    </location>
</feature>
<dbReference type="PANTHER" id="PTHR34819:SF3">
    <property type="entry name" value="CELL SURFACE PROTEIN"/>
    <property type="match status" value="1"/>
</dbReference>
<evidence type="ECO:0000313" key="3">
    <source>
        <dbReference type="Proteomes" id="UP000003081"/>
    </source>
</evidence>
<feature type="domain" description="DUF11" evidence="1">
    <location>
        <begin position="1288"/>
        <end position="1397"/>
    </location>
</feature>
<feature type="domain" description="DUF11" evidence="1">
    <location>
        <begin position="1945"/>
        <end position="2047"/>
    </location>
</feature>
<dbReference type="Gene3D" id="2.60.40.740">
    <property type="match status" value="8"/>
</dbReference>
<accession>C4IG20</accession>
<dbReference type="Pfam" id="PF01345">
    <property type="entry name" value="DUF11"/>
    <property type="match status" value="13"/>
</dbReference>
<feature type="domain" description="DUF11" evidence="1">
    <location>
        <begin position="371"/>
        <end position="480"/>
    </location>
</feature>
<feature type="domain" description="DUF11" evidence="1">
    <location>
        <begin position="2604"/>
        <end position="2691"/>
    </location>
</feature>
<dbReference type="InterPro" id="IPR047589">
    <property type="entry name" value="DUF11_rpt"/>
</dbReference>
<dbReference type="NCBIfam" id="TIGR01451">
    <property type="entry name" value="B_ant_repeat"/>
    <property type="match status" value="18"/>
</dbReference>
<feature type="domain" description="DUF11" evidence="1">
    <location>
        <begin position="2208"/>
        <end position="2317"/>
    </location>
</feature>
<comment type="caution">
    <text evidence="2">The sequence shown here is derived from an EMBL/GenBank/DDBJ whole genome shotgun (WGS) entry which is preliminary data.</text>
</comment>
<dbReference type="EMBL" id="ACOM01000005">
    <property type="protein sequence ID" value="EEP54970.1"/>
    <property type="molecule type" value="Genomic_DNA"/>
</dbReference>
<feature type="domain" description="DUF11" evidence="1">
    <location>
        <begin position="1021"/>
        <end position="1123"/>
    </location>
</feature>
<keyword evidence="3" id="KW-1185">Reference proteome</keyword>
<feature type="domain" description="DUF11" evidence="1">
    <location>
        <begin position="1552"/>
        <end position="1643"/>
    </location>
</feature>
<dbReference type="Proteomes" id="UP000003081">
    <property type="component" value="Unassembled WGS sequence"/>
</dbReference>
<dbReference type="RefSeq" id="WP_003406471.1">
    <property type="nucleotide sequence ID" value="NZ_ACOM01000005.1"/>
</dbReference>
<feature type="domain" description="DUF11" evidence="1">
    <location>
        <begin position="631"/>
        <end position="726"/>
    </location>
</feature>
<feature type="domain" description="DUF11" evidence="1">
    <location>
        <begin position="2476"/>
        <end position="2582"/>
    </location>
</feature>
<dbReference type="HOGENOM" id="CLU_000857_0_0_9"/>
<feature type="domain" description="DUF11" evidence="1">
    <location>
        <begin position="2340"/>
        <end position="2440"/>
    </location>
</feature>
<organism evidence="2 3">
    <name type="scientific">Clostridium butyricum E4 str. BoNT E BL5262</name>
    <dbReference type="NCBI Taxonomy" id="632245"/>
    <lineage>
        <taxon>Bacteria</taxon>
        <taxon>Bacillati</taxon>
        <taxon>Bacillota</taxon>
        <taxon>Clostridia</taxon>
        <taxon>Eubacteriales</taxon>
        <taxon>Clostridiaceae</taxon>
        <taxon>Clostridium</taxon>
    </lineage>
</organism>
<reference evidence="2 3" key="1">
    <citation type="submission" date="2009-08" db="EMBL/GenBank/DDBJ databases">
        <authorList>
            <person name="Shrivastava S."/>
            <person name="Brinkac L.B."/>
            <person name="Brown J.L."/>
            <person name="Bruce D.B."/>
            <person name="Detter C."/>
            <person name="Green L.D."/>
            <person name="Munk C.A."/>
            <person name="Rogers Y.C."/>
            <person name="Tapia R."/>
            <person name="Sims D.R."/>
            <person name="Smith L.A."/>
            <person name="Smith T.J."/>
            <person name="Sutton G."/>
            <person name="Brettin T."/>
        </authorList>
    </citation>
    <scope>NUCLEOTIDE SEQUENCE [LARGE SCALE GENOMIC DNA]</scope>
    <source>
        <strain evidence="3">E4 str. BoNT E BL5262</strain>
    </source>
</reference>
<evidence type="ECO:0000259" key="1">
    <source>
        <dbReference type="Pfam" id="PF01345"/>
    </source>
</evidence>
<proteinExistence type="predicted"/>
<feature type="domain" description="DUF11" evidence="1">
    <location>
        <begin position="1155"/>
        <end position="1263"/>
    </location>
</feature>
<sequence length="2693" mass="284225">MALTNTFTTIDKAIIVCTGNTLVLCGSTTAIGANTSDMITSSGGTTRDWTQAGSTAALSILENSTILYAQILWYSTVKSDVSGALDVRSIQDTPITLITPSGKSTITPQVTDSITTPSGNIDRYRSADITSIVKGTLSGNYTVTGVPTSIPSSGLSETRAGWAIEVVYRNDLFKPRKIMFTSGIGYANSAIPLQTTITGFSTPGDQNSLGGNMFLACANGQPLIGNEALQIGPSFASLVTQGNSVTTPNSNPGTAPNNPNNSFFAGQINVCNSLDSSNGLININGTEGNVNHDAFVPTQVVGARNKWDLTNIDISSALTLSQNQLCIQLTDVNDTEGIMILGIGTSVTADAPNITVAFNAFDADGKKADYISIGEQLVYTLQIKNGGNLPATNVMIQSPLDPSCSFVPNSVKLNGNAMQGANPVTGINIGTIAPGGVANIIFTFRVNSLPSQNKLNAYVNYSYSFISGSGSPTTTNNGTTDTMSINVTQSLLSIVKSASVSTASVGDTVNYSIAITNIGTQNAFDILLQDSLSQYSSFNKGTVAINGVLNSSLDPTVGFSLSDIPSGSHVTVTFAVTILSLPPSAVVNNTTLVTFSYNDYASDVTIYAKSIYSNVLPILINYTDIVGERCTNNDYPNVGDTVTYKLNLTNIGNITASNVQVAEPPVSGATFVTGSVSIDGVQKPALNPFTGFAISSIAPQQTTTVLYNVLVNTVDSSRLIQNIATVPFKYQIQQTAPVINSEKDSNLVTTMTSYVNIAITETVDKVCSTIGDTLYYSASITNTGNVDAVNTIFLSAIQSQSTLIPNTVAINGVIQQGFDPNVGFSIGTVCANQNIVVTYQVKVNSVPTPNILYNASSLTYSFYPDPNGNALTNTVSSNTVSTTVNVLNFTIVKSVDKAYAQIGDPLVYDTVITNTGTVVMTNAKFIDQLAAYITLYSGAVYINGTQYTDYDPGLGFSIGDLHPGDSVTVSLGTYINGLPPAGYVPNRSEIVYSYQLCSNKELVTQTKYSNEVDTNVVNGNLSVAKYVDKAYATIGDVLNYSFNISNTGNVTASNLNFTDVIPSGASFVANSVYVNGILQQGFNPNTGFSLGTLNAGQVVSVTFQANITSLPNPNTIINSGSVSFNYLLNPNNPPISKTITSNTVTTVVNASTSTLTKSVDKAYATINDILNYTLVAQNTGTVDITNVFIKDIIPSGASFVSGSVYIDGVNYQSFDPDAGFTHATIPAGGFTTIQFQAKVTSVPNPNTIINSASMTYNYKINPNGQQYSASASSNTVTTTINSVSVTNTKSVDKAYATLQDTLIYTSVITNNSNINITNVNFTDSVPIGTTFQNGTVIINGTSESAYDPNAGFSIGTIAPGNFVTVVFKVTVTSYPSQGYVTNTSSVTYNYNINPTGQTQSGSTASNAVTTYINVGSLTITKSADRQYAILKDVVNYSFIITNTGNTTLSSMSFIDAIQSESSFNSGSVYINGTNYPSYDPNIGFNLSNILQGQFTKITFAVTVNKVPTSGILNNTGSVTYSYYVNPTGSPLTNTMTSNMTTVNVNTAIVTATKTVDKSIAKIGDTITYSFNISNTGNVSATNMTFKDTLDSNISFTNGSVVINGTSAPTFNPNNGFSIPDISGSNGFDTVSFQATVVSRPSGNIVYNYGTIDYNYLEGTSTVHVEFTTNTVETYVASGSLSVTKSVDKTYATIGDLLNYTVVVKNTGSVKATSLTFKDLIATGGTFNQGSVVINGIPNFKDDPDVGFTIPDLVPNGVNTITFAVTVTSLPSSYEIDNFAAITFSYQLTSSDPVQTTTTNSNTVKTYINIGILNVTKNVDLNYATIGNILNYSISIYNSGSVSCSSIMFNDVIQSEASFNKGTVKINGTSYSNYDPTAGFSLSNIAPLTTTTVTFSVTVNAVPKNSYIYNASTVNYSYYINPNNPYINTSATSNTVQTQINIGTMTVTKAVNLAYATINDIIVYTVTVANTGNVPETNINFRDVIPSGLTFIQNSVTINGVAQTGFDPFASFTLGSIQPGGSSIIIFKATVTSVPSPSLISNTASLTYTYRINPSGPDIVNEVTSNAITTQINLGQLTITKAVDKTYATINDVLTYSFLVTNTGNVNTTNAFFLDILQPDATFNSGSVIVNGISQPLLDPTSGFTLGNIATLGVVNLSFTVTIIQNPSKNYILNNGIVNYNYLINPNGQTYSNSASSNITTTFISIGNLASTKTVNLGYATIGNQILYTIVVKNIGNASAYQLFFTDTLSNGASFVQNSVIVDSVPQPSYDPIKGFYLTDLVPGNTSTVQFYAQVMYLPTPSQVTNYAQTAGSYKIDPKGPDYPVSTTSNTVTTQINVGKLSVVKSVDKTYAIVGDTIHYSNLITNTGNVNTTSIKFIDKLQSEASFVTGTVMINGVVNPNLDPTAGFTLSNLAPTQTVLVEFDVKINSLPVLAIVINTSQVQFSYYINPNGSPITTTTSSNPVNTNVVLGSLTAYKIVDKSIATVGDVLNYTITITNVGNVLAGSSVFQDIPSTGVTFNKGSVLINGTAQTSYDPTVGFSLGDIGIGNVVTVQFAVTVNSVPSTSKVTNYANINFEYLVDPKQPPVTKSTTSNTVTTNIALGSLSVTKAVNKAYATIGDILTYTVVVTNIGNINATNVQFLDATPANSIFVAGSVTVNGVSQPSYSPASGFDLGTMTPGQIITVVYKVQVVRQ</sequence>
<dbReference type="eggNOG" id="COG1361">
    <property type="taxonomic scope" value="Bacteria"/>
</dbReference>
<dbReference type="InterPro" id="IPR001434">
    <property type="entry name" value="OmcB-like_DUF11"/>
</dbReference>
<name>C4IG20_CLOBU</name>
<protein>
    <submittedName>
        <fullName evidence="2">Conserved repeat domain protein</fullName>
    </submittedName>
</protein>
<evidence type="ECO:0000313" key="2">
    <source>
        <dbReference type="EMBL" id="EEP54970.1"/>
    </source>
</evidence>